<feature type="transmembrane region" description="Helical" evidence="1">
    <location>
        <begin position="161"/>
        <end position="182"/>
    </location>
</feature>
<accession>B8HJU5</accession>
<sequence length="265" mass="28991">MFDPPSLAEIVLTVAEPSSGTDPLLLSAIFAVCLAVLHLLSGQLQFLNTIPRCRWLSFGSGVSVAYIFVHILPELSRAQADLQKSINPDLAFIEHHVYLVALLGLAVFYGLERLAKVSRQRNQKAGRGDTTEPGVFWLHMASFAVYNALIGYLLVYREQPGLLSLSLFAIAMGLHFVVNDYGLQQNHKCSYHRIGRWLLAAAIIAGWALGSGTQIHPAVISVLFAFLAGGVVLNVLKEELPEERESCFWAFATGAIAYTVLLLAL</sequence>
<dbReference type="STRING" id="395961.Cyan7425_2701"/>
<dbReference type="EMBL" id="CP001344">
    <property type="protein sequence ID" value="ACL45048.1"/>
    <property type="molecule type" value="Genomic_DNA"/>
</dbReference>
<keyword evidence="1" id="KW-1133">Transmembrane helix</keyword>
<name>B8HJU5_CYAP4</name>
<feature type="transmembrane region" description="Helical" evidence="1">
    <location>
        <begin position="248"/>
        <end position="264"/>
    </location>
</feature>
<feature type="transmembrane region" description="Helical" evidence="1">
    <location>
        <begin position="53"/>
        <end position="72"/>
    </location>
</feature>
<feature type="transmembrane region" description="Helical" evidence="1">
    <location>
        <begin position="218"/>
        <end position="236"/>
    </location>
</feature>
<dbReference type="eggNOG" id="ENOG502Z7VW">
    <property type="taxonomic scope" value="Bacteria"/>
</dbReference>
<keyword evidence="1" id="KW-0812">Transmembrane</keyword>
<feature type="transmembrane region" description="Helical" evidence="1">
    <location>
        <begin position="194"/>
        <end position="212"/>
    </location>
</feature>
<organism evidence="2">
    <name type="scientific">Cyanothece sp. (strain PCC 7425 / ATCC 29141)</name>
    <dbReference type="NCBI Taxonomy" id="395961"/>
    <lineage>
        <taxon>Bacteria</taxon>
        <taxon>Bacillati</taxon>
        <taxon>Cyanobacteriota</taxon>
        <taxon>Cyanophyceae</taxon>
        <taxon>Gomontiellales</taxon>
        <taxon>Cyanothecaceae</taxon>
        <taxon>Cyanothece</taxon>
    </lineage>
</organism>
<feature type="transmembrane region" description="Helical" evidence="1">
    <location>
        <begin position="135"/>
        <end position="155"/>
    </location>
</feature>
<evidence type="ECO:0008006" key="3">
    <source>
        <dbReference type="Google" id="ProtNLM"/>
    </source>
</evidence>
<evidence type="ECO:0000256" key="1">
    <source>
        <dbReference type="SAM" id="Phobius"/>
    </source>
</evidence>
<gene>
    <name evidence="2" type="ordered locus">Cyan7425_2701</name>
</gene>
<dbReference type="AlphaFoldDB" id="B8HJU5"/>
<feature type="transmembrane region" description="Helical" evidence="1">
    <location>
        <begin position="92"/>
        <end position="114"/>
    </location>
</feature>
<feature type="transmembrane region" description="Helical" evidence="1">
    <location>
        <begin position="24"/>
        <end position="41"/>
    </location>
</feature>
<reference evidence="2" key="1">
    <citation type="submission" date="2009-01" db="EMBL/GenBank/DDBJ databases">
        <title>Complete sequence of chromosome Cyanothece sp. PCC 7425.</title>
        <authorList>
            <consortium name="US DOE Joint Genome Institute"/>
            <person name="Lucas S."/>
            <person name="Copeland A."/>
            <person name="Lapidus A."/>
            <person name="Glavina del Rio T."/>
            <person name="Dalin E."/>
            <person name="Tice H."/>
            <person name="Bruce D."/>
            <person name="Goodwin L."/>
            <person name="Pitluck S."/>
            <person name="Sims D."/>
            <person name="Meineke L."/>
            <person name="Brettin T."/>
            <person name="Detter J.C."/>
            <person name="Han C."/>
            <person name="Larimer F."/>
            <person name="Land M."/>
            <person name="Hauser L."/>
            <person name="Kyrpides N."/>
            <person name="Ovchinnikova G."/>
            <person name="Liberton M."/>
            <person name="Stoeckel J."/>
            <person name="Banerjee A."/>
            <person name="Singh A."/>
            <person name="Page L."/>
            <person name="Sato H."/>
            <person name="Zhao L."/>
            <person name="Sherman L."/>
            <person name="Pakrasi H."/>
            <person name="Richardson P."/>
        </authorList>
    </citation>
    <scope>NUCLEOTIDE SEQUENCE</scope>
    <source>
        <strain evidence="2">PCC 7425</strain>
    </source>
</reference>
<dbReference type="HOGENOM" id="CLU_078139_1_0_3"/>
<proteinExistence type="predicted"/>
<keyword evidence="1" id="KW-0472">Membrane</keyword>
<evidence type="ECO:0000313" key="2">
    <source>
        <dbReference type="EMBL" id="ACL45048.1"/>
    </source>
</evidence>
<protein>
    <recommendedName>
        <fullName evidence="3">Zinc/iron permease</fullName>
    </recommendedName>
</protein>
<dbReference type="KEGG" id="cyn:Cyan7425_2701"/>